<organism evidence="9 10">
    <name type="scientific">Cohnella soli</name>
    <dbReference type="NCBI Taxonomy" id="425005"/>
    <lineage>
        <taxon>Bacteria</taxon>
        <taxon>Bacillati</taxon>
        <taxon>Bacillota</taxon>
        <taxon>Bacilli</taxon>
        <taxon>Bacillales</taxon>
        <taxon>Paenibacillaceae</taxon>
        <taxon>Cohnella</taxon>
    </lineage>
</organism>
<keyword evidence="2 7" id="KW-0813">Transport</keyword>
<dbReference type="PANTHER" id="PTHR43744:SF9">
    <property type="entry name" value="POLYGALACTURONAN_RHAMNOGALACTURONAN TRANSPORT SYSTEM PERMEASE PROTEIN YTCP"/>
    <property type="match status" value="1"/>
</dbReference>
<feature type="transmembrane region" description="Helical" evidence="7">
    <location>
        <begin position="15"/>
        <end position="39"/>
    </location>
</feature>
<evidence type="ECO:0000256" key="3">
    <source>
        <dbReference type="ARBA" id="ARBA00022475"/>
    </source>
</evidence>
<keyword evidence="6 7" id="KW-0472">Membrane</keyword>
<name>A0ABW0I041_9BACL</name>
<feature type="transmembrane region" description="Helical" evidence="7">
    <location>
        <begin position="111"/>
        <end position="131"/>
    </location>
</feature>
<dbReference type="InterPro" id="IPR000515">
    <property type="entry name" value="MetI-like"/>
</dbReference>
<proteinExistence type="inferred from homology"/>
<gene>
    <name evidence="9" type="ORF">ACFPOF_17920</name>
</gene>
<feature type="transmembrane region" description="Helical" evidence="7">
    <location>
        <begin position="75"/>
        <end position="99"/>
    </location>
</feature>
<evidence type="ECO:0000256" key="5">
    <source>
        <dbReference type="ARBA" id="ARBA00022989"/>
    </source>
</evidence>
<dbReference type="PANTHER" id="PTHR43744">
    <property type="entry name" value="ABC TRANSPORTER PERMEASE PROTEIN MG189-RELATED-RELATED"/>
    <property type="match status" value="1"/>
</dbReference>
<accession>A0ABW0I041</accession>
<evidence type="ECO:0000313" key="9">
    <source>
        <dbReference type="EMBL" id="MFC5404617.1"/>
    </source>
</evidence>
<evidence type="ECO:0000256" key="7">
    <source>
        <dbReference type="RuleBase" id="RU363032"/>
    </source>
</evidence>
<feature type="transmembrane region" description="Helical" evidence="7">
    <location>
        <begin position="143"/>
        <end position="164"/>
    </location>
</feature>
<keyword evidence="5 7" id="KW-1133">Transmembrane helix</keyword>
<evidence type="ECO:0000313" key="10">
    <source>
        <dbReference type="Proteomes" id="UP001596113"/>
    </source>
</evidence>
<protein>
    <submittedName>
        <fullName evidence="9">Carbohydrate ABC transporter permease</fullName>
    </submittedName>
</protein>
<keyword evidence="3" id="KW-1003">Cell membrane</keyword>
<dbReference type="Pfam" id="PF00528">
    <property type="entry name" value="BPD_transp_1"/>
    <property type="match status" value="1"/>
</dbReference>
<evidence type="ECO:0000256" key="4">
    <source>
        <dbReference type="ARBA" id="ARBA00022692"/>
    </source>
</evidence>
<dbReference type="PROSITE" id="PS50928">
    <property type="entry name" value="ABC_TM1"/>
    <property type="match status" value="1"/>
</dbReference>
<comment type="subcellular location">
    <subcellularLocation>
        <location evidence="1 7">Cell membrane</location>
        <topology evidence="1 7">Multi-pass membrane protein</topology>
    </subcellularLocation>
</comment>
<evidence type="ECO:0000259" key="8">
    <source>
        <dbReference type="PROSITE" id="PS50928"/>
    </source>
</evidence>
<sequence length="295" mass="33354">MRSAINRKNRLSQSIIYAVLIFFCLLCIIPFLLILSISLSDEQAISDSGYSIFPIHFTTYAYEYIFKFPDLILNAYQVTTLVTVIGTVLGLLVTAMLAYPLSRNHLKYRNAISFYIFFTLLCNGGMVSWYIITTQYLHLKENIWALIIPYLANSWYVLLLRNFFRAVPDALIEAAKLEGAGDFRIFYQIALPLAKPGLATIALFIALGYWNDWWLGLMLITGNESAVPLQLLLYRLMSTLQFLQSNPEAASKGIMIPGESARMATCVLVIGPIIFVYPFFQKYFVKGLIVGAVKS</sequence>
<keyword evidence="4 7" id="KW-0812">Transmembrane</keyword>
<reference evidence="10" key="1">
    <citation type="journal article" date="2019" name="Int. J. Syst. Evol. Microbiol.">
        <title>The Global Catalogue of Microorganisms (GCM) 10K type strain sequencing project: providing services to taxonomists for standard genome sequencing and annotation.</title>
        <authorList>
            <consortium name="The Broad Institute Genomics Platform"/>
            <consortium name="The Broad Institute Genome Sequencing Center for Infectious Disease"/>
            <person name="Wu L."/>
            <person name="Ma J."/>
        </authorList>
    </citation>
    <scope>NUCLEOTIDE SEQUENCE [LARGE SCALE GENOMIC DNA]</scope>
    <source>
        <strain evidence="10">CGMCC 1.18575</strain>
    </source>
</reference>
<dbReference type="EMBL" id="JBHSMI010000028">
    <property type="protein sequence ID" value="MFC5404617.1"/>
    <property type="molecule type" value="Genomic_DNA"/>
</dbReference>
<dbReference type="InterPro" id="IPR035906">
    <property type="entry name" value="MetI-like_sf"/>
</dbReference>
<evidence type="ECO:0000256" key="6">
    <source>
        <dbReference type="ARBA" id="ARBA00023136"/>
    </source>
</evidence>
<dbReference type="Gene3D" id="1.10.3720.10">
    <property type="entry name" value="MetI-like"/>
    <property type="match status" value="1"/>
</dbReference>
<evidence type="ECO:0000256" key="1">
    <source>
        <dbReference type="ARBA" id="ARBA00004651"/>
    </source>
</evidence>
<comment type="similarity">
    <text evidence="7">Belongs to the binding-protein-dependent transport system permease family.</text>
</comment>
<feature type="transmembrane region" description="Helical" evidence="7">
    <location>
        <begin position="261"/>
        <end position="280"/>
    </location>
</feature>
<dbReference type="CDD" id="cd06261">
    <property type="entry name" value="TM_PBP2"/>
    <property type="match status" value="1"/>
</dbReference>
<evidence type="ECO:0000256" key="2">
    <source>
        <dbReference type="ARBA" id="ARBA00022448"/>
    </source>
</evidence>
<dbReference type="RefSeq" id="WP_378135066.1">
    <property type="nucleotide sequence ID" value="NZ_JBHSMI010000028.1"/>
</dbReference>
<keyword evidence="10" id="KW-1185">Reference proteome</keyword>
<comment type="caution">
    <text evidence="9">The sequence shown here is derived from an EMBL/GenBank/DDBJ whole genome shotgun (WGS) entry which is preliminary data.</text>
</comment>
<dbReference type="SUPFAM" id="SSF161098">
    <property type="entry name" value="MetI-like"/>
    <property type="match status" value="1"/>
</dbReference>
<feature type="domain" description="ABC transmembrane type-1" evidence="8">
    <location>
        <begin position="76"/>
        <end position="280"/>
    </location>
</feature>
<dbReference type="Proteomes" id="UP001596113">
    <property type="component" value="Unassembled WGS sequence"/>
</dbReference>
<feature type="transmembrane region" description="Helical" evidence="7">
    <location>
        <begin position="185"/>
        <end position="207"/>
    </location>
</feature>